<name>A0ABN3Q1W4_9ACTN</name>
<dbReference type="Pfam" id="PF00975">
    <property type="entry name" value="Thioesterase"/>
    <property type="match status" value="1"/>
</dbReference>
<dbReference type="Gene3D" id="3.40.50.1820">
    <property type="entry name" value="alpha/beta hydrolase"/>
    <property type="match status" value="1"/>
</dbReference>
<dbReference type="PANTHER" id="PTHR11487">
    <property type="entry name" value="THIOESTERASE"/>
    <property type="match status" value="1"/>
</dbReference>
<evidence type="ECO:0000259" key="2">
    <source>
        <dbReference type="Pfam" id="PF00975"/>
    </source>
</evidence>
<reference evidence="3 4" key="1">
    <citation type="journal article" date="2019" name="Int. J. Syst. Evol. Microbiol.">
        <title>The Global Catalogue of Microorganisms (GCM) 10K type strain sequencing project: providing services to taxonomists for standard genome sequencing and annotation.</title>
        <authorList>
            <consortium name="The Broad Institute Genomics Platform"/>
            <consortium name="The Broad Institute Genome Sequencing Center for Infectious Disease"/>
            <person name="Wu L."/>
            <person name="Ma J."/>
        </authorList>
    </citation>
    <scope>NUCLEOTIDE SEQUENCE [LARGE SCALE GENOMIC DNA]</scope>
    <source>
        <strain evidence="3 4">JCM 6833</strain>
    </source>
</reference>
<dbReference type="PANTHER" id="PTHR11487:SF0">
    <property type="entry name" value="S-ACYL FATTY ACID SYNTHASE THIOESTERASE, MEDIUM CHAIN"/>
    <property type="match status" value="1"/>
</dbReference>
<dbReference type="SUPFAM" id="SSF53474">
    <property type="entry name" value="alpha/beta-Hydrolases"/>
    <property type="match status" value="1"/>
</dbReference>
<evidence type="ECO:0000256" key="1">
    <source>
        <dbReference type="ARBA" id="ARBA00007169"/>
    </source>
</evidence>
<gene>
    <name evidence="3" type="ORF">GCM10010411_54750</name>
</gene>
<dbReference type="InterPro" id="IPR012223">
    <property type="entry name" value="TEII"/>
</dbReference>
<protein>
    <submittedName>
        <fullName evidence="3">Alpha/beta fold hydrolase</fullName>
    </submittedName>
</protein>
<feature type="domain" description="Thioesterase" evidence="2">
    <location>
        <begin position="23"/>
        <end position="242"/>
    </location>
</feature>
<keyword evidence="4" id="KW-1185">Reference proteome</keyword>
<dbReference type="EMBL" id="BAAATD010000007">
    <property type="protein sequence ID" value="GAA2613000.1"/>
    <property type="molecule type" value="Genomic_DNA"/>
</dbReference>
<dbReference type="RefSeq" id="WP_344545305.1">
    <property type="nucleotide sequence ID" value="NZ_BAAATD010000007.1"/>
</dbReference>
<keyword evidence="3" id="KW-0378">Hydrolase</keyword>
<dbReference type="GO" id="GO:0016787">
    <property type="term" value="F:hydrolase activity"/>
    <property type="evidence" value="ECO:0007669"/>
    <property type="project" value="UniProtKB-KW"/>
</dbReference>
<evidence type="ECO:0000313" key="3">
    <source>
        <dbReference type="EMBL" id="GAA2613000.1"/>
    </source>
</evidence>
<accession>A0ABN3Q1W4</accession>
<evidence type="ECO:0000313" key="4">
    <source>
        <dbReference type="Proteomes" id="UP001501509"/>
    </source>
</evidence>
<sequence>MAASAPPWKLWLRRIAGHSNPARRLICFPHAGAGASAFHPLAEHLPAEIELWAVQYPAREDRSSEAAPTDLIAMAGEVGYALQWLRDLPYAFFGHSMGAIVAYEAARRLPKLGIDLPVRLFASACAAPNVFALESMPTGRVEDLMRHLGRGVSLLDDPEARRMLVSTVQNDLRMIGRYVLAEDGRLACPITACIGVADLEVRHVQAVEWNRFTTGSFELEKFDGDHFYLLDRPAEVCSMIARHLDRDAVS</sequence>
<organism evidence="3 4">
    <name type="scientific">Actinomadura fulvescens</name>
    <dbReference type="NCBI Taxonomy" id="46160"/>
    <lineage>
        <taxon>Bacteria</taxon>
        <taxon>Bacillati</taxon>
        <taxon>Actinomycetota</taxon>
        <taxon>Actinomycetes</taxon>
        <taxon>Streptosporangiales</taxon>
        <taxon>Thermomonosporaceae</taxon>
        <taxon>Actinomadura</taxon>
    </lineage>
</organism>
<comment type="caution">
    <text evidence="3">The sequence shown here is derived from an EMBL/GenBank/DDBJ whole genome shotgun (WGS) entry which is preliminary data.</text>
</comment>
<dbReference type="InterPro" id="IPR029058">
    <property type="entry name" value="AB_hydrolase_fold"/>
</dbReference>
<comment type="similarity">
    <text evidence="1">Belongs to the thioesterase family.</text>
</comment>
<dbReference type="Proteomes" id="UP001501509">
    <property type="component" value="Unassembled WGS sequence"/>
</dbReference>
<dbReference type="InterPro" id="IPR001031">
    <property type="entry name" value="Thioesterase"/>
</dbReference>
<proteinExistence type="inferred from homology"/>